<evidence type="ECO:0000256" key="10">
    <source>
        <dbReference type="ARBA" id="ARBA00023293"/>
    </source>
</evidence>
<dbReference type="InterPro" id="IPR011009">
    <property type="entry name" value="Kinase-like_dom_sf"/>
</dbReference>
<dbReference type="EMBL" id="CAICTM010000052">
    <property type="protein sequence ID" value="CAB9499064.1"/>
    <property type="molecule type" value="Genomic_DNA"/>
</dbReference>
<feature type="compositionally biased region" description="Low complexity" evidence="14">
    <location>
        <begin position="1102"/>
        <end position="1117"/>
    </location>
</feature>
<keyword evidence="10 13" id="KW-0141">cGMP biosynthesis</keyword>
<dbReference type="PROSITE" id="PS50125">
    <property type="entry name" value="GUANYLATE_CYCLASE_2"/>
    <property type="match status" value="1"/>
</dbReference>
<evidence type="ECO:0000256" key="9">
    <source>
        <dbReference type="ARBA" id="ARBA00023239"/>
    </source>
</evidence>
<evidence type="ECO:0000256" key="14">
    <source>
        <dbReference type="SAM" id="MobiDB-lite"/>
    </source>
</evidence>
<dbReference type="CDD" id="cd07302">
    <property type="entry name" value="CHD"/>
    <property type="match status" value="1"/>
</dbReference>
<dbReference type="CDD" id="cd13999">
    <property type="entry name" value="STKc_MAP3K-like"/>
    <property type="match status" value="1"/>
</dbReference>
<dbReference type="SMART" id="SM00220">
    <property type="entry name" value="S_TKc"/>
    <property type="match status" value="1"/>
</dbReference>
<keyword evidence="3" id="KW-0723">Serine/threonine-protein kinase</keyword>
<dbReference type="InterPro" id="IPR018297">
    <property type="entry name" value="A/G_cyclase_CS"/>
</dbReference>
<dbReference type="SUPFAM" id="SSF56112">
    <property type="entry name" value="Protein kinase-like (PK-like)"/>
    <property type="match status" value="1"/>
</dbReference>
<reference evidence="19" key="1">
    <citation type="submission" date="2020-06" db="EMBL/GenBank/DDBJ databases">
        <authorList>
            <consortium name="Plant Systems Biology data submission"/>
        </authorList>
    </citation>
    <scope>NUCLEOTIDE SEQUENCE</scope>
    <source>
        <strain evidence="19">D6</strain>
    </source>
</reference>
<evidence type="ECO:0000313" key="19">
    <source>
        <dbReference type="EMBL" id="CAB9499064.1"/>
    </source>
</evidence>
<dbReference type="Gene3D" id="1.10.510.10">
    <property type="entry name" value="Transferase(Phosphotransferase) domain 1"/>
    <property type="match status" value="1"/>
</dbReference>
<dbReference type="PANTHER" id="PTHR11920:SF335">
    <property type="entry name" value="GUANYLATE CYCLASE"/>
    <property type="match status" value="1"/>
</dbReference>
<gene>
    <name evidence="19" type="ORF">SEMRO_53_G031250.1</name>
</gene>
<feature type="signal peptide" evidence="16">
    <location>
        <begin position="1"/>
        <end position="29"/>
    </location>
</feature>
<dbReference type="InterPro" id="IPR001054">
    <property type="entry name" value="A/G_cyclase"/>
</dbReference>
<evidence type="ECO:0000259" key="17">
    <source>
        <dbReference type="PROSITE" id="PS50011"/>
    </source>
</evidence>
<dbReference type="GO" id="GO:0035556">
    <property type="term" value="P:intracellular signal transduction"/>
    <property type="evidence" value="ECO:0007669"/>
    <property type="project" value="InterPro"/>
</dbReference>
<keyword evidence="5 11" id="KW-0547">Nucleotide-binding</keyword>
<sequence>MIMPCTSTRVHSTLLFLLLGGLGCAAASASTASAAASTSAWPNLNPAAISALSDPEISYVLEPFENLGEASWFSDLVKVEVDVDVDNGNDVTNGNDKDKDKDNDGMNLKIDLNVTSKDNLFGKSALRVDYSAASTSSSASTSASSPAALEMTFGWLQQEEPHNCFGAKWVSIWYKVAETPASTCSAASEGEGLGEGAGAGATQGLLKLTLLDDSHCGHSTPQGFCQYDDIQEAGKNLQHYSQVFTVSLDTSTDWTELRVPVKDLDLQLTSKGGLGQDLNLKRLRGWKLELAVAGDFFQQDTVQLALDQDSHLVMLFDQLACIGGGDLLGAPLHQDKNIPWDVAVNESMWIQEFYQSEISEQNTHVEMNDGVVSFNWTTQMVENWGGYMGFTYVAPGSAYYNLTGATDWHLSYHCKRAQVKKRRTHFRIIMTEGSSCVAEDCGQDYWGHERWYSFHYVLDDNVTNDGYGEMYVPLVADTEPGQPFWLTGWTGALGDRRMDPAIVKGVTLEFNVDSLGEMYDVFSGAIDVFNMSAVNVVYNETFGASNDGTCVMEPSLYLDETSPALKRVEFHGNQCCQLCYEDETCLYALSTARDCFVASYLDAETVGIAKADTLLSHFTVFWMDDAHRRGDFCDRCDCRQADQTIDCRGRNLTIIPKTFNNQDWAPKTLDLTDNPNIVVLGQGALSSLRDSLQELWLPKEMRHISLEGINDMSTLSAVHFEQGTDQQALDLSNVIADPSGLYDDICCTPGQEVSLTTPTAGLTFCEMEAPRLGMDATYLPFIEFWEATPYRKLQPGSEFMAEASESLEKCAEYCTTSSACNYFSYDDRLPNANPICYLLVNNGTGGEPHTICCEADHYADENQTIPGWVSGLPPRTRHDVDNAKVILDERNLVVTPSNNYETEYHVRLGSSPLRGAVWIEPKLDSSTYLEATFLPPRVVLYDANSTATVVVQVSNVDARAKSVSLVVNNIVSSCDAAFTEGLSDGLRETTVFIDVEIPDDESGSNLGIVIAVSVAVIIVIALGIYWYIEHKRRLSDAVWKVKADELEFDEPPEILGRGTFGLVLKATYRGTGVAVKRVIPPKSSKGKASRGPRDSMNSSMNGAGTRSTSGTGSVNGSVDMLSSVNNGTASTMMKSGSESTHLFFNKKKKSSGDQDYAKLKSDFLKEMRHLSKLRHPCITTVMGAVISKNSEPMLVMEYMEHRSLYDLLQHPSMIIEGELLLPILRDISQGVRFLHAANPQVIHGDLKAANILVDQRFHAKVADFGLSQKKAMGACGTPYWMAPELLRGESTNTTASDVYAFGVILAEVYSRKDPYLGENPSEVLKMVADKKIQKRPEVPADMPPQVKALLNDCLADDPSQRPSFDELDQRLKRADAKTVEPSQTRKVAQNAMNISLYDIFPAHIAKALEEGKQVEAEHKDCVTIFFSDIVGFTTISSTLPPRKIADMLDRLYHALDDLSHKHDLYKVETIGDAYMAVTNLVKDQPNDHAKRIAEFAVEAIAAANQTAIDTDDLTKGYVNIRVGFHSGPIVADVVGNRNPRYCLFGDSVNVASRMESNSKPGRIHCSKSAADLLKKQCPGMRLTSRGNIEIKGKGDMHTYWVVGGASGDYEEVPAEEAPLGADGIDKRKFEVIEEEKSGQMSIFDAEDSSDDMSLFNDEPKAGSQPSLLELDDVSRKIWVDAGYDPDQFVEV</sequence>
<dbReference type="InterPro" id="IPR029787">
    <property type="entry name" value="Nucleotide_cyclase"/>
</dbReference>
<name>A0A9N8DE50_9STRA</name>
<dbReference type="PROSITE" id="PS50011">
    <property type="entry name" value="PROTEIN_KINASE_DOM"/>
    <property type="match status" value="1"/>
</dbReference>
<keyword evidence="19" id="KW-0808">Transferase</keyword>
<dbReference type="PROSITE" id="PS00108">
    <property type="entry name" value="PROTEIN_KINASE_ST"/>
    <property type="match status" value="1"/>
</dbReference>
<dbReference type="SUPFAM" id="SSF55073">
    <property type="entry name" value="Nucleotide cyclase"/>
    <property type="match status" value="1"/>
</dbReference>
<evidence type="ECO:0000256" key="15">
    <source>
        <dbReference type="SAM" id="Phobius"/>
    </source>
</evidence>
<feature type="domain" description="Guanylate cyclase" evidence="18">
    <location>
        <begin position="1423"/>
        <end position="1555"/>
    </location>
</feature>
<dbReference type="InterPro" id="IPR050401">
    <property type="entry name" value="Cyclic_nucleotide_synthase"/>
</dbReference>
<feature type="compositionally biased region" description="Polar residues" evidence="14">
    <location>
        <begin position="1120"/>
        <end position="1133"/>
    </location>
</feature>
<dbReference type="PRINTS" id="PR00109">
    <property type="entry name" value="TYRKINASE"/>
</dbReference>
<dbReference type="PROSITE" id="PS00452">
    <property type="entry name" value="GUANYLATE_CYCLASE_1"/>
    <property type="match status" value="1"/>
</dbReference>
<comment type="caution">
    <text evidence="19">The sequence shown here is derived from an EMBL/GenBank/DDBJ whole genome shotgun (WGS) entry which is preliminary data.</text>
</comment>
<dbReference type="GO" id="GO:0004674">
    <property type="term" value="F:protein serine/threonine kinase activity"/>
    <property type="evidence" value="ECO:0007669"/>
    <property type="project" value="UniProtKB-KW"/>
</dbReference>
<accession>A0A9N8DE50</accession>
<keyword evidence="8 15" id="KW-0472">Membrane</keyword>
<keyword evidence="20" id="KW-1185">Reference proteome</keyword>
<evidence type="ECO:0000256" key="7">
    <source>
        <dbReference type="ARBA" id="ARBA00022989"/>
    </source>
</evidence>
<dbReference type="InterPro" id="IPR001245">
    <property type="entry name" value="Ser-Thr/Tyr_kinase_cat_dom"/>
</dbReference>
<proteinExistence type="inferred from homology"/>
<keyword evidence="6 11" id="KW-0067">ATP-binding</keyword>
<feature type="compositionally biased region" description="Basic and acidic residues" evidence="14">
    <location>
        <begin position="95"/>
        <end position="104"/>
    </location>
</feature>
<feature type="binding site" evidence="11">
    <location>
        <position position="1076"/>
    </location>
    <ligand>
        <name>ATP</name>
        <dbReference type="ChEBI" id="CHEBI:30616"/>
    </ligand>
</feature>
<feature type="domain" description="Protein kinase" evidence="17">
    <location>
        <begin position="1049"/>
        <end position="1371"/>
    </location>
</feature>
<dbReference type="GO" id="GO:0004016">
    <property type="term" value="F:adenylate cyclase activity"/>
    <property type="evidence" value="ECO:0007669"/>
    <property type="project" value="TreeGrafter"/>
</dbReference>
<dbReference type="InterPro" id="IPR017441">
    <property type="entry name" value="Protein_kinase_ATP_BS"/>
</dbReference>
<dbReference type="Gene3D" id="3.30.70.1230">
    <property type="entry name" value="Nucleotide cyclase"/>
    <property type="match status" value="1"/>
</dbReference>
<keyword evidence="19" id="KW-0418">Kinase</keyword>
<dbReference type="InterPro" id="IPR000719">
    <property type="entry name" value="Prot_kinase_dom"/>
</dbReference>
<dbReference type="InterPro" id="IPR008271">
    <property type="entry name" value="Ser/Thr_kinase_AS"/>
</dbReference>
<evidence type="ECO:0000256" key="5">
    <source>
        <dbReference type="ARBA" id="ARBA00022741"/>
    </source>
</evidence>
<evidence type="ECO:0000256" key="4">
    <source>
        <dbReference type="ARBA" id="ARBA00022692"/>
    </source>
</evidence>
<keyword evidence="7 15" id="KW-1133">Transmembrane helix</keyword>
<dbReference type="GO" id="GO:0005524">
    <property type="term" value="F:ATP binding"/>
    <property type="evidence" value="ECO:0007669"/>
    <property type="project" value="UniProtKB-UniRule"/>
</dbReference>
<comment type="similarity">
    <text evidence="12">Belongs to the adenylyl cyclase class-4/guanylyl cyclase family.</text>
</comment>
<evidence type="ECO:0000313" key="20">
    <source>
        <dbReference type="Proteomes" id="UP001153069"/>
    </source>
</evidence>
<comment type="subcellular location">
    <subcellularLocation>
        <location evidence="1">Membrane</location>
        <topology evidence="1">Single-pass membrane protein</topology>
    </subcellularLocation>
</comment>
<dbReference type="SMART" id="SM00044">
    <property type="entry name" value="CYCc"/>
    <property type="match status" value="1"/>
</dbReference>
<evidence type="ECO:0000256" key="13">
    <source>
        <dbReference type="RuleBase" id="RU003431"/>
    </source>
</evidence>
<protein>
    <recommendedName>
        <fullName evidence="2 13">Guanylate cyclase</fullName>
        <ecNumber evidence="2 13">4.6.1.2</ecNumber>
    </recommendedName>
</protein>
<dbReference type="InterPro" id="IPR032675">
    <property type="entry name" value="LRR_dom_sf"/>
</dbReference>
<dbReference type="Pfam" id="PF07714">
    <property type="entry name" value="PK_Tyr_Ser-Thr"/>
    <property type="match status" value="1"/>
</dbReference>
<keyword evidence="16" id="KW-0732">Signal</keyword>
<evidence type="ECO:0000256" key="1">
    <source>
        <dbReference type="ARBA" id="ARBA00004167"/>
    </source>
</evidence>
<comment type="catalytic activity">
    <reaction evidence="13">
        <text>GTP = 3',5'-cyclic GMP + diphosphate</text>
        <dbReference type="Rhea" id="RHEA:13665"/>
        <dbReference type="ChEBI" id="CHEBI:33019"/>
        <dbReference type="ChEBI" id="CHEBI:37565"/>
        <dbReference type="ChEBI" id="CHEBI:57746"/>
        <dbReference type="EC" id="4.6.1.2"/>
    </reaction>
</comment>
<evidence type="ECO:0000256" key="16">
    <source>
        <dbReference type="SAM" id="SignalP"/>
    </source>
</evidence>
<dbReference type="GO" id="GO:0004383">
    <property type="term" value="F:guanylate cyclase activity"/>
    <property type="evidence" value="ECO:0007669"/>
    <property type="project" value="UniProtKB-EC"/>
</dbReference>
<evidence type="ECO:0000259" key="18">
    <source>
        <dbReference type="PROSITE" id="PS50125"/>
    </source>
</evidence>
<dbReference type="EC" id="4.6.1.2" evidence="2 13"/>
<evidence type="ECO:0000256" key="8">
    <source>
        <dbReference type="ARBA" id="ARBA00023136"/>
    </source>
</evidence>
<organism evidence="19 20">
    <name type="scientific">Seminavis robusta</name>
    <dbReference type="NCBI Taxonomy" id="568900"/>
    <lineage>
        <taxon>Eukaryota</taxon>
        <taxon>Sar</taxon>
        <taxon>Stramenopiles</taxon>
        <taxon>Ochrophyta</taxon>
        <taxon>Bacillariophyta</taxon>
        <taxon>Bacillariophyceae</taxon>
        <taxon>Bacillariophycidae</taxon>
        <taxon>Naviculales</taxon>
        <taxon>Naviculaceae</taxon>
        <taxon>Seminavis</taxon>
    </lineage>
</organism>
<keyword evidence="9 12" id="KW-0456">Lyase</keyword>
<evidence type="ECO:0000256" key="11">
    <source>
        <dbReference type="PROSITE-ProRule" id="PRU10141"/>
    </source>
</evidence>
<evidence type="ECO:0000256" key="2">
    <source>
        <dbReference type="ARBA" id="ARBA00012202"/>
    </source>
</evidence>
<feature type="transmembrane region" description="Helical" evidence="15">
    <location>
        <begin position="1006"/>
        <end position="1028"/>
    </location>
</feature>
<dbReference type="Pfam" id="PF00211">
    <property type="entry name" value="Guanylate_cyc"/>
    <property type="match status" value="1"/>
</dbReference>
<feature type="region of interest" description="Disordered" evidence="14">
    <location>
        <begin position="1079"/>
        <end position="1133"/>
    </location>
</feature>
<dbReference type="OrthoDB" id="45647at2759"/>
<dbReference type="Proteomes" id="UP001153069">
    <property type="component" value="Unassembled WGS sequence"/>
</dbReference>
<dbReference type="GO" id="GO:0001653">
    <property type="term" value="F:peptide receptor activity"/>
    <property type="evidence" value="ECO:0007669"/>
    <property type="project" value="TreeGrafter"/>
</dbReference>
<keyword evidence="4 15" id="KW-0812">Transmembrane</keyword>
<dbReference type="GO" id="GO:0005886">
    <property type="term" value="C:plasma membrane"/>
    <property type="evidence" value="ECO:0007669"/>
    <property type="project" value="TreeGrafter"/>
</dbReference>
<evidence type="ECO:0000256" key="12">
    <source>
        <dbReference type="RuleBase" id="RU000405"/>
    </source>
</evidence>
<dbReference type="FunFam" id="3.30.70.1230:FF:000030">
    <property type="entry name" value="Si:ch211-215j19.12"/>
    <property type="match status" value="1"/>
</dbReference>
<dbReference type="Gene3D" id="3.30.200.20">
    <property type="entry name" value="Phosphorylase Kinase, domain 1"/>
    <property type="match status" value="1"/>
</dbReference>
<evidence type="ECO:0000256" key="6">
    <source>
        <dbReference type="ARBA" id="ARBA00022840"/>
    </source>
</evidence>
<dbReference type="Gene3D" id="3.80.10.10">
    <property type="entry name" value="Ribonuclease Inhibitor"/>
    <property type="match status" value="1"/>
</dbReference>
<dbReference type="PANTHER" id="PTHR11920">
    <property type="entry name" value="GUANYLYL CYCLASE"/>
    <property type="match status" value="1"/>
</dbReference>
<feature type="region of interest" description="Disordered" evidence="14">
    <location>
        <begin position="85"/>
        <end position="104"/>
    </location>
</feature>
<feature type="region of interest" description="Disordered" evidence="14">
    <location>
        <begin position="1644"/>
        <end position="1665"/>
    </location>
</feature>
<feature type="chain" id="PRO_5040172741" description="Guanylate cyclase" evidence="16">
    <location>
        <begin position="30"/>
        <end position="1691"/>
    </location>
</feature>
<dbReference type="PROSITE" id="PS00107">
    <property type="entry name" value="PROTEIN_KINASE_ATP"/>
    <property type="match status" value="1"/>
</dbReference>
<dbReference type="GO" id="GO:0007168">
    <property type="term" value="P:receptor guanylyl cyclase signaling pathway"/>
    <property type="evidence" value="ECO:0007669"/>
    <property type="project" value="TreeGrafter"/>
</dbReference>
<evidence type="ECO:0000256" key="3">
    <source>
        <dbReference type="ARBA" id="ARBA00022527"/>
    </source>
</evidence>